<dbReference type="EMBL" id="UFZL01000002">
    <property type="protein sequence ID" value="STE72348.1"/>
    <property type="molecule type" value="Genomic_DNA"/>
</dbReference>
<evidence type="ECO:0000313" key="10">
    <source>
        <dbReference type="Proteomes" id="UP000528199"/>
    </source>
</evidence>
<dbReference type="Proteomes" id="UP000255201">
    <property type="component" value="Unassembled WGS sequence"/>
</dbReference>
<evidence type="ECO:0000313" key="8">
    <source>
        <dbReference type="Proteomes" id="UP000272336"/>
    </source>
</evidence>
<name>A0A0V9G5X9_ECOLX</name>
<dbReference type="InterPro" id="IPR011990">
    <property type="entry name" value="TPR-like_helical_dom_sf"/>
</dbReference>
<evidence type="ECO:0000313" key="9">
    <source>
        <dbReference type="Proteomes" id="UP000486847"/>
    </source>
</evidence>
<keyword evidence="1" id="KW-0732">Signal</keyword>
<reference evidence="2 11" key="3">
    <citation type="submission" date="2019-09" db="EMBL/GenBank/DDBJ databases">
        <authorList>
            <consortium name="NARMS: The National Antimicrobial Resistance Monitoring System"/>
        </authorList>
    </citation>
    <scope>NUCLEOTIDE SEQUENCE [LARGE SCALE GENOMIC DNA]</scope>
    <source>
        <strain evidence="4 8">CVM N17EC0060</strain>
        <strain evidence="2 11">FSIS11923834</strain>
    </source>
</reference>
<organism evidence="2 11">
    <name type="scientific">Escherichia coli</name>
    <dbReference type="NCBI Taxonomy" id="562"/>
    <lineage>
        <taxon>Bacteria</taxon>
        <taxon>Pseudomonadati</taxon>
        <taxon>Pseudomonadota</taxon>
        <taxon>Gammaproteobacteria</taxon>
        <taxon>Enterobacterales</taxon>
        <taxon>Enterobacteriaceae</taxon>
        <taxon>Escherichia</taxon>
    </lineage>
</organism>
<evidence type="ECO:0000313" key="4">
    <source>
        <dbReference type="EMBL" id="MGE17502.1"/>
    </source>
</evidence>
<feature type="signal peptide" evidence="1">
    <location>
        <begin position="1"/>
        <end position="19"/>
    </location>
</feature>
<evidence type="ECO:0000313" key="2">
    <source>
        <dbReference type="EMBL" id="EFE8676551.1"/>
    </source>
</evidence>
<proteinExistence type="predicted"/>
<evidence type="ECO:0000256" key="1">
    <source>
        <dbReference type="SAM" id="SignalP"/>
    </source>
</evidence>
<protein>
    <submittedName>
        <fullName evidence="2">Sel1 repeat family protein</fullName>
    </submittedName>
</protein>
<feature type="chain" id="PRO_5015049057" evidence="1">
    <location>
        <begin position="20"/>
        <end position="155"/>
    </location>
</feature>
<sequence length="155" mass="18297">MKACLLLFFYFSFIFQLHGADVKIKQNESMMGSTAMTYDLSEEKLMKLKYKSQHGDSEASFRLYQYYCFTKNNIYKQLRYLERSASQGSVTAQFNYGVFLSDTNPILSEHYNLNKAIYWMEFAVNNGNIDAKSKLQDLKKLKLKRMDRRKNKENP</sequence>
<dbReference type="Proteomes" id="UP000533482">
    <property type="component" value="Unassembled WGS sequence"/>
</dbReference>
<dbReference type="Proteomes" id="UP000486847">
    <property type="component" value="Unassembled WGS sequence"/>
</dbReference>
<dbReference type="Proteomes" id="UP000528199">
    <property type="component" value="Unassembled WGS sequence"/>
</dbReference>
<dbReference type="Gene3D" id="1.25.40.10">
    <property type="entry name" value="Tetratricopeptide repeat domain"/>
    <property type="match status" value="1"/>
</dbReference>
<dbReference type="EMBL" id="AASUOH010000035">
    <property type="protein sequence ID" value="EFH0045329.1"/>
    <property type="molecule type" value="Genomic_DNA"/>
</dbReference>
<dbReference type="EMBL" id="AASOHJ010000094">
    <property type="protein sequence ID" value="EFE8676551.1"/>
    <property type="molecule type" value="Genomic_DNA"/>
</dbReference>
<dbReference type="EMBL" id="RNLZ01000165">
    <property type="protein sequence ID" value="MGE17502.1"/>
    <property type="molecule type" value="Genomic_DNA"/>
</dbReference>
<evidence type="ECO:0000313" key="3">
    <source>
        <dbReference type="EMBL" id="EFH0045329.1"/>
    </source>
</evidence>
<reference evidence="3 10" key="2">
    <citation type="submission" date="2018-08" db="EMBL/GenBank/DDBJ databases">
        <authorList>
            <consortium name="PulseNet: The National Subtyping Network for Foodborne Disease Surveillance"/>
            <person name="Tarr C.L."/>
            <person name="Trees E."/>
            <person name="Katz L.S."/>
            <person name="Carleton-Romer H.A."/>
            <person name="Stroika S."/>
            <person name="Kucerova Z."/>
            <person name="Roache K.F."/>
            <person name="Sabol A.L."/>
            <person name="Besser J."/>
            <person name="Gerner-Smidt P."/>
        </authorList>
    </citation>
    <scope>NUCLEOTIDE SEQUENCE [LARGE SCALE GENOMIC DNA]</scope>
    <source>
        <strain evidence="3 10">PNUSAE004760</strain>
    </source>
</reference>
<dbReference type="EMBL" id="WCEW01000097">
    <property type="protein sequence ID" value="MTE92539.1"/>
    <property type="molecule type" value="Genomic_DNA"/>
</dbReference>
<evidence type="ECO:0000313" key="6">
    <source>
        <dbReference type="EMBL" id="STE72348.1"/>
    </source>
</evidence>
<dbReference type="Proteomes" id="UP000272336">
    <property type="component" value="Unassembled WGS sequence"/>
</dbReference>
<accession>A0A0V9G5X9</accession>
<dbReference type="SUPFAM" id="SSF81901">
    <property type="entry name" value="HCP-like"/>
    <property type="match status" value="1"/>
</dbReference>
<accession>A0A0J3ZHX3</accession>
<dbReference type="RefSeq" id="WP_001521833.1">
    <property type="nucleotide sequence ID" value="NZ_AP021935.1"/>
</dbReference>
<evidence type="ECO:0000313" key="5">
    <source>
        <dbReference type="EMBL" id="MTE92539.1"/>
    </source>
</evidence>
<dbReference type="AlphaFoldDB" id="A0A0V9G5X9"/>
<evidence type="ECO:0000313" key="11">
    <source>
        <dbReference type="Proteomes" id="UP000533482"/>
    </source>
</evidence>
<reference evidence="6 7" key="1">
    <citation type="submission" date="2018-06" db="EMBL/GenBank/DDBJ databases">
        <authorList>
            <consortium name="Pathogen Informatics"/>
            <person name="Doyle S."/>
        </authorList>
    </citation>
    <scope>NUCLEOTIDE SEQUENCE [LARGE SCALE GENOMIC DNA]</scope>
    <source>
        <strain evidence="6 7">NCTC10764</strain>
    </source>
</reference>
<evidence type="ECO:0000313" key="7">
    <source>
        <dbReference type="Proteomes" id="UP000255201"/>
    </source>
</evidence>
<reference evidence="5 9" key="4">
    <citation type="submission" date="2019-10" db="EMBL/GenBank/DDBJ databases">
        <title>Comparative genomic analysis of antimicrobial resistant Escherichia coli of diverse origin.</title>
        <authorList>
            <person name="Ghatak S."/>
            <person name="Milton A.P."/>
            <person name="Rhetso K."/>
            <person name="Purkait D."/>
            <person name="Das S."/>
            <person name="Puro K.-U."/>
            <person name="Shakuntala I."/>
            <person name="Sen A."/>
            <person name="Sanjukta R."/>
            <person name="Priya G.B."/>
            <person name="Mawlong M."/>
            <person name="Lyngdoh V."/>
            <person name="Rynghang J."/>
            <person name="Mawphlang B.L."/>
        </authorList>
    </citation>
    <scope>NUCLEOTIDE SEQUENCE [LARGE SCALE GENOMIC DNA]</scope>
    <source>
        <strain evidence="5 9">SE161</strain>
    </source>
</reference>
<gene>
    <name evidence="3" type="ORF">BKL28_004185</name>
    <name evidence="4" type="ORF">D9D43_29175</name>
    <name evidence="2" type="ORF">F7N46_26425</name>
    <name evidence="5" type="ORF">F9B07_28075</name>
    <name evidence="6" type="ORF">NCTC10764_03041</name>
</gene>